<dbReference type="EMBL" id="JAIBOA010000009">
    <property type="protein sequence ID" value="MBW8483893.1"/>
    <property type="molecule type" value="Genomic_DNA"/>
</dbReference>
<evidence type="ECO:0000256" key="1">
    <source>
        <dbReference type="SAM" id="SignalP"/>
    </source>
</evidence>
<proteinExistence type="predicted"/>
<keyword evidence="1" id="KW-0732">Signal</keyword>
<feature type="signal peptide" evidence="1">
    <location>
        <begin position="1"/>
        <end position="18"/>
    </location>
</feature>
<feature type="domain" description="DUF4097" evidence="2">
    <location>
        <begin position="48"/>
        <end position="261"/>
    </location>
</feature>
<evidence type="ECO:0000313" key="3">
    <source>
        <dbReference type="EMBL" id="MBW8483893.1"/>
    </source>
</evidence>
<sequence length="271" mass="27043">MTASRALAIGTLAAAALAAAGCAAQFGTRHGTASYTVAGAVTAVVLDGDQDIEITGSDDPGVAVTERLSWSNGRNRPRPEHRVSGGTLHLSARCKGAVLGGSRCGVAYRVRLPRATALRVQGGDGDVTVTGMGGDLRLASGSGAVRARDLRARSLYATAGDGDVRVSGQATAAVLRTGSGSVVASALRAGTVTAHAGDGSLNLSFAAPPDGVDASTGSGQVRIALPQAAYRVVTHTGSGHVDVDPAVHRDTASARTIAVRAGDGSIRIETA</sequence>
<evidence type="ECO:0000313" key="4">
    <source>
        <dbReference type="Proteomes" id="UP000774570"/>
    </source>
</evidence>
<protein>
    <submittedName>
        <fullName evidence="3">DUF4097 domain-containing protein</fullName>
    </submittedName>
</protein>
<dbReference type="Gene3D" id="2.160.20.120">
    <property type="match status" value="1"/>
</dbReference>
<gene>
    <name evidence="3" type="ORF">K1Y72_16010</name>
</gene>
<comment type="caution">
    <text evidence="3">The sequence shown here is derived from an EMBL/GenBank/DDBJ whole genome shotgun (WGS) entry which is preliminary data.</text>
</comment>
<keyword evidence="4" id="KW-1185">Reference proteome</keyword>
<accession>A0ABS7FWR4</accession>
<dbReference type="PROSITE" id="PS51257">
    <property type="entry name" value="PROKAR_LIPOPROTEIN"/>
    <property type="match status" value="1"/>
</dbReference>
<dbReference type="Proteomes" id="UP000774570">
    <property type="component" value="Unassembled WGS sequence"/>
</dbReference>
<dbReference type="Pfam" id="PF13349">
    <property type="entry name" value="DUF4097"/>
    <property type="match status" value="1"/>
</dbReference>
<evidence type="ECO:0000259" key="2">
    <source>
        <dbReference type="Pfam" id="PF13349"/>
    </source>
</evidence>
<organism evidence="3 4">
    <name type="scientific">Actinomadura parmotrematis</name>
    <dbReference type="NCBI Taxonomy" id="2864039"/>
    <lineage>
        <taxon>Bacteria</taxon>
        <taxon>Bacillati</taxon>
        <taxon>Actinomycetota</taxon>
        <taxon>Actinomycetes</taxon>
        <taxon>Streptosporangiales</taxon>
        <taxon>Thermomonosporaceae</taxon>
        <taxon>Actinomadura</taxon>
    </lineage>
</organism>
<feature type="chain" id="PRO_5046465607" evidence="1">
    <location>
        <begin position="19"/>
        <end position="271"/>
    </location>
</feature>
<dbReference type="InterPro" id="IPR025164">
    <property type="entry name" value="Toastrack_DUF4097"/>
</dbReference>
<name>A0ABS7FWR4_9ACTN</name>
<dbReference type="RefSeq" id="WP_220167123.1">
    <property type="nucleotide sequence ID" value="NZ_JAIBOA010000009.1"/>
</dbReference>
<reference evidence="3 4" key="1">
    <citation type="submission" date="2021-07" db="EMBL/GenBank/DDBJ databases">
        <title>Actinomadura sp. PM05-2 isolated from lichen.</title>
        <authorList>
            <person name="Somphong A."/>
            <person name="Phongsopitanun W."/>
            <person name="Tanasupawat S."/>
            <person name="Peongsungnone V."/>
        </authorList>
    </citation>
    <scope>NUCLEOTIDE SEQUENCE [LARGE SCALE GENOMIC DNA]</scope>
    <source>
        <strain evidence="3 4">PM05-2</strain>
    </source>
</reference>